<sequence length="98" mass="11549">MRNICYFIPIIQLMRSYESDESFPFWDIIPIWKFISKISYEKYGNPIFYNDNHVTASNQFDNQMLCLITANDARYPGCLVCDKSNFQLGRPIFSDNNS</sequence>
<comment type="caution">
    <text evidence="2">The sequence shown here is derived from an EMBL/GenBank/DDBJ whole genome shotgun (WGS) entry which is preliminary data.</text>
</comment>
<dbReference type="EMBL" id="JAPFFF010000020">
    <property type="protein sequence ID" value="KAK8857380.1"/>
    <property type="molecule type" value="Genomic_DNA"/>
</dbReference>
<name>A0ABR2I5K9_9EUKA</name>
<evidence type="ECO:0000313" key="1">
    <source>
        <dbReference type="EMBL" id="KAK8857380.1"/>
    </source>
</evidence>
<evidence type="ECO:0000313" key="2">
    <source>
        <dbReference type="EMBL" id="KAK8857382.1"/>
    </source>
</evidence>
<evidence type="ECO:0000313" key="3">
    <source>
        <dbReference type="Proteomes" id="UP001470230"/>
    </source>
</evidence>
<accession>A0ABR2I5K9</accession>
<organism evidence="2 3">
    <name type="scientific">Tritrichomonas musculus</name>
    <dbReference type="NCBI Taxonomy" id="1915356"/>
    <lineage>
        <taxon>Eukaryota</taxon>
        <taxon>Metamonada</taxon>
        <taxon>Parabasalia</taxon>
        <taxon>Tritrichomonadida</taxon>
        <taxon>Tritrichomonadidae</taxon>
        <taxon>Tritrichomonas</taxon>
    </lineage>
</organism>
<proteinExistence type="predicted"/>
<gene>
    <name evidence="1" type="ORF">M9Y10_015785</name>
    <name evidence="2" type="ORF">M9Y10_015787</name>
</gene>
<dbReference type="EMBL" id="JAPFFF010000020">
    <property type="protein sequence ID" value="KAK8857382.1"/>
    <property type="molecule type" value="Genomic_DNA"/>
</dbReference>
<dbReference type="Proteomes" id="UP001470230">
    <property type="component" value="Unassembled WGS sequence"/>
</dbReference>
<keyword evidence="3" id="KW-1185">Reference proteome</keyword>
<protein>
    <submittedName>
        <fullName evidence="2">Uncharacterized protein</fullName>
    </submittedName>
</protein>
<reference evidence="2 3" key="1">
    <citation type="submission" date="2024-04" db="EMBL/GenBank/DDBJ databases">
        <title>Tritrichomonas musculus Genome.</title>
        <authorList>
            <person name="Alves-Ferreira E."/>
            <person name="Grigg M."/>
            <person name="Lorenzi H."/>
            <person name="Galac M."/>
        </authorList>
    </citation>
    <scope>NUCLEOTIDE SEQUENCE [LARGE SCALE GENOMIC DNA]</scope>
    <source>
        <strain evidence="2 3">EAF2021</strain>
    </source>
</reference>